<keyword evidence="2" id="KW-1185">Reference proteome</keyword>
<name>A0A8E2JQF2_9PEZI</name>
<evidence type="ECO:0000313" key="1">
    <source>
        <dbReference type="EMBL" id="OCL05703.1"/>
    </source>
</evidence>
<organism evidence="1 2">
    <name type="scientific">Glonium stellatum</name>
    <dbReference type="NCBI Taxonomy" id="574774"/>
    <lineage>
        <taxon>Eukaryota</taxon>
        <taxon>Fungi</taxon>
        <taxon>Dikarya</taxon>
        <taxon>Ascomycota</taxon>
        <taxon>Pezizomycotina</taxon>
        <taxon>Dothideomycetes</taxon>
        <taxon>Pleosporomycetidae</taxon>
        <taxon>Gloniales</taxon>
        <taxon>Gloniaceae</taxon>
        <taxon>Glonium</taxon>
    </lineage>
</organism>
<dbReference type="Proteomes" id="UP000250140">
    <property type="component" value="Unassembled WGS sequence"/>
</dbReference>
<proteinExistence type="predicted"/>
<reference evidence="1 2" key="1">
    <citation type="journal article" date="2016" name="Nat. Commun.">
        <title>Ectomycorrhizal ecology is imprinted in the genome of the dominant symbiotic fungus Cenococcum geophilum.</title>
        <authorList>
            <consortium name="DOE Joint Genome Institute"/>
            <person name="Peter M."/>
            <person name="Kohler A."/>
            <person name="Ohm R.A."/>
            <person name="Kuo A."/>
            <person name="Krutzmann J."/>
            <person name="Morin E."/>
            <person name="Arend M."/>
            <person name="Barry K.W."/>
            <person name="Binder M."/>
            <person name="Choi C."/>
            <person name="Clum A."/>
            <person name="Copeland A."/>
            <person name="Grisel N."/>
            <person name="Haridas S."/>
            <person name="Kipfer T."/>
            <person name="LaButti K."/>
            <person name="Lindquist E."/>
            <person name="Lipzen A."/>
            <person name="Maire R."/>
            <person name="Meier B."/>
            <person name="Mihaltcheva S."/>
            <person name="Molinier V."/>
            <person name="Murat C."/>
            <person name="Poggeler S."/>
            <person name="Quandt C.A."/>
            <person name="Sperisen C."/>
            <person name="Tritt A."/>
            <person name="Tisserant E."/>
            <person name="Crous P.W."/>
            <person name="Henrissat B."/>
            <person name="Nehls U."/>
            <person name="Egli S."/>
            <person name="Spatafora J.W."/>
            <person name="Grigoriev I.V."/>
            <person name="Martin F.M."/>
        </authorList>
    </citation>
    <scope>NUCLEOTIDE SEQUENCE [LARGE SCALE GENOMIC DNA]</scope>
    <source>
        <strain evidence="1 2">CBS 207.34</strain>
    </source>
</reference>
<gene>
    <name evidence="1" type="ORF">AOQ84DRAFT_93056</name>
</gene>
<protein>
    <submittedName>
        <fullName evidence="1">Uncharacterized protein</fullName>
    </submittedName>
</protein>
<dbReference type="EMBL" id="KV750231">
    <property type="protein sequence ID" value="OCL05703.1"/>
    <property type="molecule type" value="Genomic_DNA"/>
</dbReference>
<dbReference type="AlphaFoldDB" id="A0A8E2JQF2"/>
<evidence type="ECO:0000313" key="2">
    <source>
        <dbReference type="Proteomes" id="UP000250140"/>
    </source>
</evidence>
<sequence>MLYATVCLAISNAYCTKALRLVLPKLSPALTPHPSPLLPATTHHSPLFCEISDSAPGALSTRVLGSFPHAISAEIFTRLRWCLFSHVLYFQT</sequence>
<accession>A0A8E2JQF2</accession>